<evidence type="ECO:0000313" key="1">
    <source>
        <dbReference type="EMBL" id="BAH13989.1"/>
    </source>
</evidence>
<reference evidence="1" key="1">
    <citation type="submission" date="2007-10" db="EMBL/GenBank/DDBJ databases">
        <title>NEDO human cDNA sequencing project focused on splicing variants.</title>
        <authorList>
            <person name="Wakamatsu A."/>
            <person name="Yamamoto J."/>
            <person name="Kimura K."/>
            <person name="Ishii S."/>
            <person name="Watanabe K."/>
            <person name="Sugiyama A."/>
            <person name="Murakawa K."/>
            <person name="Kaida T."/>
            <person name="Tsuchiya K."/>
            <person name="Fukuzumi Y."/>
            <person name="Kumagai A."/>
            <person name="Oishi Y."/>
            <person name="Yamamoto S."/>
            <person name="Ono Y."/>
            <person name="Komori Y."/>
            <person name="Yamazaki M."/>
            <person name="Kisu Y."/>
            <person name="Nishikawa T."/>
            <person name="Sugano S."/>
            <person name="Nomura N."/>
            <person name="Isogai T."/>
        </authorList>
    </citation>
    <scope>NUCLEOTIDE SEQUENCE</scope>
    <source>
        <tissue evidence="1">Thymus</tissue>
    </source>
</reference>
<proteinExistence type="evidence at transcript level"/>
<accession>B7Z8K3</accession>
<dbReference type="EMBL" id="AK303578">
    <property type="protein sequence ID" value="BAH13989.1"/>
    <property type="molecule type" value="mRNA"/>
</dbReference>
<dbReference type="AlphaFoldDB" id="B7Z8K3"/>
<sequence length="183" mass="20062">MGNWRAFHSSHSQFQVAAETAWQEALRAWVPRHASPCPAPSHREFQLSAERSCLWAGASPHLGHLCGSFSHPAPMLSPWPGSVYRNLGGSFPQRGDFWSCHWFSQFLESTVPWRALCMCQPSQQSARFWLWEGLFQTIPSGLASPLRGKLQVGAGSVAWPGQGCGGSAPGRSEAWGQWCGLGV</sequence>
<organism evidence="1">
    <name type="scientific">Homo sapiens</name>
    <name type="common">Human</name>
    <dbReference type="NCBI Taxonomy" id="9606"/>
    <lineage>
        <taxon>Eukaryota</taxon>
        <taxon>Metazoa</taxon>
        <taxon>Chordata</taxon>
        <taxon>Craniata</taxon>
        <taxon>Vertebrata</taxon>
        <taxon>Euteleostomi</taxon>
        <taxon>Mammalia</taxon>
        <taxon>Eutheria</taxon>
        <taxon>Euarchontoglires</taxon>
        <taxon>Primates</taxon>
        <taxon>Haplorrhini</taxon>
        <taxon>Catarrhini</taxon>
        <taxon>Hominidae</taxon>
        <taxon>Homo</taxon>
    </lineage>
</organism>
<name>B7Z8K3_HUMAN</name>
<protein>
    <submittedName>
        <fullName evidence="1">cDNA FLJ56854</fullName>
    </submittedName>
</protein>